<gene>
    <name evidence="7" type="ORF">ACFQ2N_05005</name>
</gene>
<evidence type="ECO:0000313" key="8">
    <source>
        <dbReference type="Proteomes" id="UP001597033"/>
    </source>
</evidence>
<evidence type="ECO:0000256" key="2">
    <source>
        <dbReference type="ARBA" id="ARBA00022723"/>
    </source>
</evidence>
<dbReference type="PANTHER" id="PTHR33146:SF26">
    <property type="entry name" value="ENDONUCLEASE 4"/>
    <property type="match status" value="1"/>
</dbReference>
<dbReference type="EMBL" id="JBHTKN010000002">
    <property type="protein sequence ID" value="MFD1041709.1"/>
    <property type="molecule type" value="Genomic_DNA"/>
</dbReference>
<keyword evidence="8" id="KW-1185">Reference proteome</keyword>
<dbReference type="PANTHER" id="PTHR33146">
    <property type="entry name" value="ENDONUCLEASE 4"/>
    <property type="match status" value="1"/>
</dbReference>
<dbReference type="RefSeq" id="WP_162376470.1">
    <property type="nucleotide sequence ID" value="NZ_JBHTKN010000002.1"/>
</dbReference>
<evidence type="ECO:0000313" key="7">
    <source>
        <dbReference type="EMBL" id="MFD1041709.1"/>
    </source>
</evidence>
<keyword evidence="1" id="KW-0540">Nuclease</keyword>
<dbReference type="CDD" id="cd11010">
    <property type="entry name" value="S1-P1_nuclease"/>
    <property type="match status" value="1"/>
</dbReference>
<evidence type="ECO:0000256" key="3">
    <source>
        <dbReference type="ARBA" id="ARBA00022759"/>
    </source>
</evidence>
<sequence>MTHPSHPSAPPTRRPSRWLAALLALSFALPAHAWGPLGHRLVARLADADLTPEARAGIARLLQAEADPTLAGIANWADELRANDPGLGKRSSRWHYVNIGDPDCAFDAVRDCPGGNCVVTAIQEQTAILSDPSRSDAERRQALKFVVHFVGDVHQPLHAGHADDRGGNDYQVNWRGKGSNLHSLWDSGMLNAQRLDEDAWLARLRALPAPAPVPPLPPRAPQLWAEQSCRLVATPGFYPSGHVIGDAYVAAHLPTAETQLRLGGARLAATLNEAFATGR</sequence>
<protein>
    <submittedName>
        <fullName evidence="7">S1/P1 nuclease</fullName>
    </submittedName>
</protein>
<proteinExistence type="predicted"/>
<organism evidence="7 8">
    <name type="scientific">Pseudoxanthomonas kaohsiungensis</name>
    <dbReference type="NCBI Taxonomy" id="283923"/>
    <lineage>
        <taxon>Bacteria</taxon>
        <taxon>Pseudomonadati</taxon>
        <taxon>Pseudomonadota</taxon>
        <taxon>Gammaproteobacteria</taxon>
        <taxon>Lysobacterales</taxon>
        <taxon>Lysobacteraceae</taxon>
        <taxon>Pseudoxanthomonas</taxon>
    </lineage>
</organism>
<evidence type="ECO:0000256" key="1">
    <source>
        <dbReference type="ARBA" id="ARBA00022722"/>
    </source>
</evidence>
<accession>A0ABW3LXA6</accession>
<reference evidence="8" key="1">
    <citation type="journal article" date="2019" name="Int. J. Syst. Evol. Microbiol.">
        <title>The Global Catalogue of Microorganisms (GCM) 10K type strain sequencing project: providing services to taxonomists for standard genome sequencing and annotation.</title>
        <authorList>
            <consortium name="The Broad Institute Genomics Platform"/>
            <consortium name="The Broad Institute Genome Sequencing Center for Infectious Disease"/>
            <person name="Wu L."/>
            <person name="Ma J."/>
        </authorList>
    </citation>
    <scope>NUCLEOTIDE SEQUENCE [LARGE SCALE GENOMIC DNA]</scope>
    <source>
        <strain evidence="8">CCUG 55854</strain>
    </source>
</reference>
<keyword evidence="2" id="KW-0479">Metal-binding</keyword>
<dbReference type="Pfam" id="PF02265">
    <property type="entry name" value="S1-P1_nuclease"/>
    <property type="match status" value="1"/>
</dbReference>
<evidence type="ECO:0000256" key="4">
    <source>
        <dbReference type="ARBA" id="ARBA00022801"/>
    </source>
</evidence>
<evidence type="ECO:0000256" key="5">
    <source>
        <dbReference type="ARBA" id="ARBA00023157"/>
    </source>
</evidence>
<dbReference type="Gene3D" id="1.10.575.10">
    <property type="entry name" value="P1 Nuclease"/>
    <property type="match status" value="1"/>
</dbReference>
<comment type="caution">
    <text evidence="7">The sequence shown here is derived from an EMBL/GenBank/DDBJ whole genome shotgun (WGS) entry which is preliminary data.</text>
</comment>
<evidence type="ECO:0000256" key="6">
    <source>
        <dbReference type="ARBA" id="ARBA00023180"/>
    </source>
</evidence>
<keyword evidence="4" id="KW-0378">Hydrolase</keyword>
<dbReference type="InterPro" id="IPR003154">
    <property type="entry name" value="S1/P1nuclease"/>
</dbReference>
<keyword evidence="5" id="KW-1015">Disulfide bond</keyword>
<name>A0ABW3LXA6_9GAMM</name>
<keyword evidence="6" id="KW-0325">Glycoprotein</keyword>
<keyword evidence="3" id="KW-0255">Endonuclease</keyword>
<dbReference type="SUPFAM" id="SSF48537">
    <property type="entry name" value="Phospholipase C/P1 nuclease"/>
    <property type="match status" value="1"/>
</dbReference>
<dbReference type="InterPro" id="IPR008947">
    <property type="entry name" value="PLipase_C/P1_nuclease_dom_sf"/>
</dbReference>
<dbReference type="Proteomes" id="UP001597033">
    <property type="component" value="Unassembled WGS sequence"/>
</dbReference>